<dbReference type="Proteomes" id="UP000215483">
    <property type="component" value="Unassembled WGS sequence"/>
</dbReference>
<dbReference type="Pfam" id="PF01471">
    <property type="entry name" value="PG_binding_1"/>
    <property type="match status" value="1"/>
</dbReference>
<sequence>MVSLAPTASAADGWCTTTIGVDRGGYHTLVPATSGGSTSCLMGKGSSGEAVEALQLALVICHGLDTGGIDGVYGGQTVAAVRTLQSQTGLYPDGVYGPDTRGKVSWRWYASPGVGATCARL</sequence>
<name>A0A233ST57_STRDA</name>
<accession>A0A233ST57</accession>
<protein>
    <recommendedName>
        <fullName evidence="1">Peptidoglycan binding-like domain-containing protein</fullName>
    </recommendedName>
</protein>
<gene>
    <name evidence="2" type="ORF">BEK98_05370</name>
</gene>
<dbReference type="InterPro" id="IPR002477">
    <property type="entry name" value="Peptidoglycan-bd-like"/>
</dbReference>
<dbReference type="AlphaFoldDB" id="A0A233ST57"/>
<feature type="domain" description="Peptidoglycan binding-like" evidence="1">
    <location>
        <begin position="47"/>
        <end position="102"/>
    </location>
</feature>
<comment type="caution">
    <text evidence="2">The sequence shown here is derived from an EMBL/GenBank/DDBJ whole genome shotgun (WGS) entry which is preliminary data.</text>
</comment>
<evidence type="ECO:0000313" key="2">
    <source>
        <dbReference type="EMBL" id="OXY98821.1"/>
    </source>
</evidence>
<dbReference type="SUPFAM" id="SSF47090">
    <property type="entry name" value="PGBD-like"/>
    <property type="match status" value="1"/>
</dbReference>
<proteinExistence type="predicted"/>
<evidence type="ECO:0000313" key="3">
    <source>
        <dbReference type="Proteomes" id="UP000215483"/>
    </source>
</evidence>
<dbReference type="Gene3D" id="1.10.101.10">
    <property type="entry name" value="PGBD-like superfamily/PGBD"/>
    <property type="match status" value="1"/>
</dbReference>
<dbReference type="InterPro" id="IPR036366">
    <property type="entry name" value="PGBDSf"/>
</dbReference>
<organism evidence="2 3">
    <name type="scientific">Streptomyces diastatochromogenes</name>
    <dbReference type="NCBI Taxonomy" id="42236"/>
    <lineage>
        <taxon>Bacteria</taxon>
        <taxon>Bacillati</taxon>
        <taxon>Actinomycetota</taxon>
        <taxon>Actinomycetes</taxon>
        <taxon>Kitasatosporales</taxon>
        <taxon>Streptomycetaceae</taxon>
        <taxon>Streptomyces</taxon>
    </lineage>
</organism>
<keyword evidence="3" id="KW-1185">Reference proteome</keyword>
<reference evidence="2 3" key="1">
    <citation type="submission" date="2016-07" db="EMBL/GenBank/DDBJ databases">
        <title>Draft genome of Streptomyces diastatochromogenes.</title>
        <authorList>
            <person name="Podduturi R."/>
            <person name="Lukassen M.B."/>
            <person name="Clausen N."/>
            <person name="Nielsen J.L."/>
            <person name="Jorgensen N.O."/>
        </authorList>
    </citation>
    <scope>NUCLEOTIDE SEQUENCE [LARGE SCALE GENOMIC DNA]</scope>
    <source>
        <strain evidence="2 3">DSM 40608</strain>
    </source>
</reference>
<evidence type="ECO:0000259" key="1">
    <source>
        <dbReference type="Pfam" id="PF01471"/>
    </source>
</evidence>
<dbReference type="InterPro" id="IPR036365">
    <property type="entry name" value="PGBD-like_sf"/>
</dbReference>
<dbReference type="EMBL" id="MCGQ01000007">
    <property type="protein sequence ID" value="OXY98821.1"/>
    <property type="molecule type" value="Genomic_DNA"/>
</dbReference>